<dbReference type="eggNOG" id="COG5267">
    <property type="taxonomic scope" value="Bacteria"/>
</dbReference>
<evidence type="ECO:0000313" key="1">
    <source>
        <dbReference type="EMBL" id="AEE53955.1"/>
    </source>
</evidence>
<reference evidence="1 2" key="1">
    <citation type="journal article" date="2011" name="Stand. Genomic Sci.">
        <title>Complete genome sequence of Haliscomenobacter hydrossis type strain (O).</title>
        <authorList>
            <consortium name="US DOE Joint Genome Institute (JGI-PGF)"/>
            <person name="Daligault H."/>
            <person name="Lapidus A."/>
            <person name="Zeytun A."/>
            <person name="Nolan M."/>
            <person name="Lucas S."/>
            <person name="Del Rio T.G."/>
            <person name="Tice H."/>
            <person name="Cheng J.F."/>
            <person name="Tapia R."/>
            <person name="Han C."/>
            <person name="Goodwin L."/>
            <person name="Pitluck S."/>
            <person name="Liolios K."/>
            <person name="Pagani I."/>
            <person name="Ivanova N."/>
            <person name="Huntemann M."/>
            <person name="Mavromatis K."/>
            <person name="Mikhailova N."/>
            <person name="Pati A."/>
            <person name="Chen A."/>
            <person name="Palaniappan K."/>
            <person name="Land M."/>
            <person name="Hauser L."/>
            <person name="Brambilla E.M."/>
            <person name="Rohde M."/>
            <person name="Verbarg S."/>
            <person name="Goker M."/>
            <person name="Bristow J."/>
            <person name="Eisen J.A."/>
            <person name="Markowitz V."/>
            <person name="Hugenholtz P."/>
            <person name="Kyrpides N.C."/>
            <person name="Klenk H.P."/>
            <person name="Woyke T."/>
        </authorList>
    </citation>
    <scope>NUCLEOTIDE SEQUENCE [LARGE SCALE GENOMIC DNA]</scope>
    <source>
        <strain evidence="2">ATCC 27775 / DSM 1100 / LMG 10767 / O</strain>
    </source>
</reference>
<dbReference type="OrthoDB" id="9772295at2"/>
<gene>
    <name evidence="1" type="ordered locus">Halhy_6133</name>
</gene>
<name>F4L3K5_HALH1</name>
<accession>F4L3K5</accession>
<dbReference type="STRING" id="760192.Halhy_6133"/>
<dbReference type="RefSeq" id="WP_013768477.1">
    <property type="nucleotide sequence ID" value="NC_015510.1"/>
</dbReference>
<dbReference type="Proteomes" id="UP000008461">
    <property type="component" value="Chromosome"/>
</dbReference>
<protein>
    <recommendedName>
        <fullName evidence="3">DUF1800 domain-containing protein</fullName>
    </recommendedName>
</protein>
<organism evidence="1 2">
    <name type="scientific">Haliscomenobacter hydrossis (strain ATCC 27775 / DSM 1100 / LMG 10767 / O)</name>
    <dbReference type="NCBI Taxonomy" id="760192"/>
    <lineage>
        <taxon>Bacteria</taxon>
        <taxon>Pseudomonadati</taxon>
        <taxon>Bacteroidota</taxon>
        <taxon>Saprospiria</taxon>
        <taxon>Saprospirales</taxon>
        <taxon>Haliscomenobacteraceae</taxon>
        <taxon>Haliscomenobacter</taxon>
    </lineage>
</organism>
<dbReference type="KEGG" id="hhy:Halhy_6133"/>
<dbReference type="HOGENOM" id="CLU_026001_1_2_10"/>
<dbReference type="InterPro" id="IPR014917">
    <property type="entry name" value="DUF1800"/>
</dbReference>
<evidence type="ECO:0008006" key="3">
    <source>
        <dbReference type="Google" id="ProtNLM"/>
    </source>
</evidence>
<dbReference type="AlphaFoldDB" id="F4L3K5"/>
<sequence length="561" mass="63937">MDRRATLSTLLGRSPVAKAQPIVESVKPPVLGLTAYSGAFGFEQAAHLLRRATFGAKYAEIKAAAAKGLNATLDDLFKEIKLPNPPLNYDYATDPSVPVGSTWIDAPYVRDTSTGALLHQNYRNTSLRSWTYENIFNEGISIREQLTLFWHNHFGVGENQDPKFWYRHITLLRTYAWGNFKELIKKINVDPLMLRFLNGNQNTVNAPNENYGREVLELYTIGKGPLAGPGDYTNYTEQDIREVARALTGWRDQGYNTVDANTKVGSFFRISSHDTKTKKLSHRFDNREITNGFDKEHETVVDIIFTKSEVARFICRKLYRWFVYYEISADVEQNVIAPMADILIQNNYEIKPALRALLQSEHFFDALNIGPMIKNPLDFSINFIKQIGWSALNAADLANRHRAFNALFREVGTQQMVYFDPPDVAGWKAYYQEPAFYRIWVNSTTLQARMRLTDRMATNNYTVGVRTGLNVLEFANSLPTPTDPYLLIEDMVSVLLPQSLTEQQMTDLMNAFLSGTPDYEWSTIWTNYTKNPGNNTARSSAETKLRNLVKAILSLPEYFLS</sequence>
<keyword evidence="2" id="KW-1185">Reference proteome</keyword>
<evidence type="ECO:0000313" key="2">
    <source>
        <dbReference type="Proteomes" id="UP000008461"/>
    </source>
</evidence>
<reference key="2">
    <citation type="submission" date="2011-04" db="EMBL/GenBank/DDBJ databases">
        <title>Complete sequence of chromosome of Haliscomenobacter hydrossis DSM 1100.</title>
        <authorList>
            <consortium name="US DOE Joint Genome Institute (JGI-PGF)"/>
            <person name="Lucas S."/>
            <person name="Han J."/>
            <person name="Lapidus A."/>
            <person name="Bruce D."/>
            <person name="Goodwin L."/>
            <person name="Pitluck S."/>
            <person name="Peters L."/>
            <person name="Kyrpides N."/>
            <person name="Mavromatis K."/>
            <person name="Ivanova N."/>
            <person name="Ovchinnikova G."/>
            <person name="Pagani I."/>
            <person name="Daligault H."/>
            <person name="Detter J.C."/>
            <person name="Han C."/>
            <person name="Land M."/>
            <person name="Hauser L."/>
            <person name="Markowitz V."/>
            <person name="Cheng J.-F."/>
            <person name="Hugenholtz P."/>
            <person name="Woyke T."/>
            <person name="Wu D."/>
            <person name="Verbarg S."/>
            <person name="Frueling A."/>
            <person name="Brambilla E."/>
            <person name="Klenk H.-P."/>
            <person name="Eisen J.A."/>
        </authorList>
    </citation>
    <scope>NUCLEOTIDE SEQUENCE</scope>
    <source>
        <strain>DSM 1100</strain>
    </source>
</reference>
<dbReference type="Pfam" id="PF08811">
    <property type="entry name" value="DUF1800"/>
    <property type="match status" value="1"/>
</dbReference>
<dbReference type="EMBL" id="CP002691">
    <property type="protein sequence ID" value="AEE53955.1"/>
    <property type="molecule type" value="Genomic_DNA"/>
</dbReference>
<proteinExistence type="predicted"/>